<comment type="catalytic activity">
    <reaction evidence="16">
        <text>alpha-D-galactosyl-(1-&gt;3)-beta-D-galactosyl-(1-&gt;4)-N-acetyl-beta-D-glucosaminyl-(1-&gt;3)-beta-D-galactosyl-(1-&gt;4)-beta-D-glucosyl-(1&lt;-&gt;1')-ceramide + GDP-beta-L-fucose = a neolactoside IV(3)-alpha-Gal,III(3)-alpha-Fuc-nLc4Cer + GDP + H(+)</text>
        <dbReference type="Rhea" id="RHEA:48380"/>
        <dbReference type="ChEBI" id="CHEBI:15378"/>
        <dbReference type="ChEBI" id="CHEBI:57273"/>
        <dbReference type="ChEBI" id="CHEBI:58189"/>
        <dbReference type="ChEBI" id="CHEBI:90380"/>
        <dbReference type="ChEBI" id="CHEBI:90381"/>
    </reaction>
    <physiologicalReaction direction="left-to-right" evidence="16">
        <dbReference type="Rhea" id="RHEA:48381"/>
    </physiologicalReaction>
</comment>
<gene>
    <name evidence="27" type="ORF">GSONMT00041163001</name>
</gene>
<evidence type="ECO:0000256" key="12">
    <source>
        <dbReference type="ARBA" id="ARBA00023136"/>
    </source>
</evidence>
<comment type="similarity">
    <text evidence="3 24">Belongs to the glycosyltransferase 10 family.</text>
</comment>
<evidence type="ECO:0000256" key="19">
    <source>
        <dbReference type="ARBA" id="ARBA00036481"/>
    </source>
</evidence>
<keyword evidence="14" id="KW-0325">Glycoprotein</keyword>
<dbReference type="Pfam" id="PF17039">
    <property type="entry name" value="Glyco_tran_10_N"/>
    <property type="match status" value="1"/>
</dbReference>
<dbReference type="FunFam" id="3.40.50.11660:FF:000001">
    <property type="entry name" value="alpha-(1,3)-fucosyltransferase 9"/>
    <property type="match status" value="1"/>
</dbReference>
<evidence type="ECO:0000256" key="16">
    <source>
        <dbReference type="ARBA" id="ARBA00036053"/>
    </source>
</evidence>
<evidence type="ECO:0000256" key="10">
    <source>
        <dbReference type="ARBA" id="ARBA00023034"/>
    </source>
</evidence>
<dbReference type="STRING" id="8022.A0A060Y092"/>
<dbReference type="GO" id="GO:0006629">
    <property type="term" value="P:lipid metabolic process"/>
    <property type="evidence" value="ECO:0007669"/>
    <property type="project" value="UniProtKB-KW"/>
</dbReference>
<comment type="pathway">
    <text evidence="2">Glycolipid biosynthesis.</text>
</comment>
<dbReference type="EMBL" id="FR906008">
    <property type="protein sequence ID" value="CDQ82615.1"/>
    <property type="molecule type" value="Genomic_DNA"/>
</dbReference>
<dbReference type="InterPro" id="IPR031481">
    <property type="entry name" value="Glyco_tran_10_N"/>
</dbReference>
<keyword evidence="13" id="KW-1015">Disulfide bond</keyword>
<dbReference type="InterPro" id="IPR001503">
    <property type="entry name" value="Glyco_trans_10"/>
</dbReference>
<dbReference type="PaxDb" id="8022-A0A060Y092"/>
<dbReference type="Pfam" id="PF00852">
    <property type="entry name" value="Glyco_transf_10"/>
    <property type="match status" value="1"/>
</dbReference>
<organism evidence="27 28">
    <name type="scientific">Oncorhynchus mykiss</name>
    <name type="common">Rainbow trout</name>
    <name type="synonym">Salmo gairdneri</name>
    <dbReference type="NCBI Taxonomy" id="8022"/>
    <lineage>
        <taxon>Eukaryota</taxon>
        <taxon>Metazoa</taxon>
        <taxon>Chordata</taxon>
        <taxon>Craniata</taxon>
        <taxon>Vertebrata</taxon>
        <taxon>Euteleostomi</taxon>
        <taxon>Actinopterygii</taxon>
        <taxon>Neopterygii</taxon>
        <taxon>Teleostei</taxon>
        <taxon>Protacanthopterygii</taxon>
        <taxon>Salmoniformes</taxon>
        <taxon>Salmonidae</taxon>
        <taxon>Salmoninae</taxon>
        <taxon>Oncorhynchus</taxon>
    </lineage>
</organism>
<evidence type="ECO:0000256" key="4">
    <source>
        <dbReference type="ARBA" id="ARBA00011738"/>
    </source>
</evidence>
<keyword evidence="10 24" id="KW-0333">Golgi apparatus</keyword>
<evidence type="ECO:0000313" key="27">
    <source>
        <dbReference type="EMBL" id="CDQ82615.1"/>
    </source>
</evidence>
<dbReference type="Proteomes" id="UP000193380">
    <property type="component" value="Unassembled WGS sequence"/>
</dbReference>
<keyword evidence="6 24" id="KW-0808">Transferase</keyword>
<evidence type="ECO:0000256" key="11">
    <source>
        <dbReference type="ARBA" id="ARBA00023098"/>
    </source>
</evidence>
<evidence type="ECO:0000256" key="8">
    <source>
        <dbReference type="ARBA" id="ARBA00022968"/>
    </source>
</evidence>
<dbReference type="EC" id="2.4.1.-" evidence="24"/>
<protein>
    <recommendedName>
        <fullName evidence="24">Fucosyltransferase</fullName>
        <ecNumber evidence="24">2.4.1.-</ecNumber>
    </recommendedName>
</protein>
<dbReference type="AlphaFoldDB" id="A0A060Y092"/>
<evidence type="ECO:0000256" key="24">
    <source>
        <dbReference type="RuleBase" id="RU003832"/>
    </source>
</evidence>
<reference evidence="27" key="1">
    <citation type="journal article" date="2014" name="Nat. Commun.">
        <title>The rainbow trout genome provides novel insights into evolution after whole-genome duplication in vertebrates.</title>
        <authorList>
            <person name="Berthelot C."/>
            <person name="Brunet F."/>
            <person name="Chalopin D."/>
            <person name="Juanchich A."/>
            <person name="Bernard M."/>
            <person name="Noel B."/>
            <person name="Bento P."/>
            <person name="Da Silva C."/>
            <person name="Labadie K."/>
            <person name="Alberti A."/>
            <person name="Aury J.M."/>
            <person name="Louis A."/>
            <person name="Dehais P."/>
            <person name="Bardou P."/>
            <person name="Montfort J."/>
            <person name="Klopp C."/>
            <person name="Cabau C."/>
            <person name="Gaspin C."/>
            <person name="Thorgaard G.H."/>
            <person name="Boussaha M."/>
            <person name="Quillet E."/>
            <person name="Guyomard R."/>
            <person name="Galiana D."/>
            <person name="Bobe J."/>
            <person name="Volff J.N."/>
            <person name="Genet C."/>
            <person name="Wincker P."/>
            <person name="Jaillon O."/>
            <person name="Roest Crollius H."/>
            <person name="Guiguen Y."/>
        </authorList>
    </citation>
    <scope>NUCLEOTIDE SEQUENCE [LARGE SCALE GENOMIC DNA]</scope>
</reference>
<comment type="subcellular location">
    <subcellularLocation>
        <location evidence="24">Golgi apparatus</location>
        <location evidence="24">Golgi stack membrane</location>
        <topology evidence="24">Single-pass type II membrane protein</topology>
    </subcellularLocation>
    <subcellularLocation>
        <location evidence="21">Golgi apparatus</location>
        <location evidence="21">trans-Golgi network membrane</location>
        <topology evidence="21">Single-pass type II membrane protein</topology>
    </subcellularLocation>
</comment>
<keyword evidence="7 24" id="KW-0812">Transmembrane</keyword>
<dbReference type="GO" id="GO:0017083">
    <property type="term" value="F:4-galactosyl-N-acetylglucosaminide 3-alpha-L-fucosyltransferase activity"/>
    <property type="evidence" value="ECO:0007669"/>
    <property type="project" value="UniProtKB-EC"/>
</dbReference>
<evidence type="ECO:0000256" key="1">
    <source>
        <dbReference type="ARBA" id="ARBA00004922"/>
    </source>
</evidence>
<dbReference type="Gene3D" id="3.40.50.11660">
    <property type="entry name" value="Glycosyl transferase family 10, C-terminal domain"/>
    <property type="match status" value="1"/>
</dbReference>
<dbReference type="PANTHER" id="PTHR11929:SF10">
    <property type="entry name" value="4-GALACTOSYL-N-ACETYLGLUCOSAMINIDE 3-ALPHA-L-FUCOSYLTRANSFERASE 9"/>
    <property type="match status" value="1"/>
</dbReference>
<evidence type="ECO:0000256" key="22">
    <source>
        <dbReference type="ARBA" id="ARBA00043828"/>
    </source>
</evidence>
<dbReference type="GO" id="GO:0032580">
    <property type="term" value="C:Golgi cisterna membrane"/>
    <property type="evidence" value="ECO:0007669"/>
    <property type="project" value="UniProtKB-SubCell"/>
</dbReference>
<comment type="pathway">
    <text evidence="1">Protein modification; protein glycosylation.</text>
</comment>
<name>A0A060Y092_ONCMY</name>
<evidence type="ECO:0000256" key="17">
    <source>
        <dbReference type="ARBA" id="ARBA00036234"/>
    </source>
</evidence>
<evidence type="ECO:0000259" key="26">
    <source>
        <dbReference type="Pfam" id="PF17039"/>
    </source>
</evidence>
<evidence type="ECO:0000256" key="15">
    <source>
        <dbReference type="ARBA" id="ARBA00029329"/>
    </source>
</evidence>
<dbReference type="InterPro" id="IPR055270">
    <property type="entry name" value="Glyco_tran_10_C"/>
</dbReference>
<feature type="domain" description="Fucosyltransferase N-terminal" evidence="26">
    <location>
        <begin position="94"/>
        <end position="201"/>
    </location>
</feature>
<comment type="catalytic activity">
    <reaction evidence="15">
        <text>a beta-D-galactosyl-(1-&gt;4)-N-acetyl-beta-D-glucosaminyl derivative + GDP-beta-L-fucose = a beta-D-galactosyl-(1-&gt;4)-[alpha-L-fucosyl-(1-&gt;3)]-N-acetyl-beta-D-glucosaminyl derivative + GDP + H(+)</text>
        <dbReference type="Rhea" id="RHEA:14257"/>
        <dbReference type="ChEBI" id="CHEBI:15378"/>
        <dbReference type="ChEBI" id="CHEBI:57273"/>
        <dbReference type="ChEBI" id="CHEBI:58189"/>
        <dbReference type="ChEBI" id="CHEBI:133507"/>
        <dbReference type="ChEBI" id="CHEBI:137941"/>
        <dbReference type="EC" id="2.4.1.152"/>
    </reaction>
    <physiologicalReaction direction="left-to-right" evidence="15">
        <dbReference type="Rhea" id="RHEA:14258"/>
    </physiologicalReaction>
</comment>
<sequence>MLIKFRESCYLQLWGRSENLQEGRSPAHIDKTKHIMKPFLLTGQMTYLGPNCRIGHQSLMGILLLGCLLTCLLYRPAITWLPVLAKHFQAEHKQDVTVLVWHWPFDHPFKLNSCRSLYNIEGCHLTADRELYSQADAVLIHHREIEEDLSNLPQEPRPSFQKWVWMNFESPAHTNRIPGLEDLFNVTLNYRQDADINMPYGSLVPRTTEREEFVPHKKRLVCWIVSNWNPGHKRTWYYMELRKFIRIHTYGDPFNKKVSLSEYRMIVASCKFYLSFENSVHKDYITEKLYNALKLCAVPVVMGPTRGNYEKFIPGDSFIHVDDFRSPRALAKHLLFLDENEEMYRKYFTWQRIHTVRINSFPIQNACNSCEYIRGHPENQMVTELYKWFWEE</sequence>
<keyword evidence="5 24" id="KW-0328">Glycosyltransferase</keyword>
<feature type="domain" description="Fucosyltransferase C-terminal" evidence="25">
    <location>
        <begin position="215"/>
        <end position="388"/>
    </location>
</feature>
<proteinExistence type="inferred from homology"/>
<evidence type="ECO:0000256" key="2">
    <source>
        <dbReference type="ARBA" id="ARBA00004934"/>
    </source>
</evidence>
<accession>A0A060Y092</accession>
<comment type="subunit">
    <text evidence="4">Homodimer.</text>
</comment>
<comment type="catalytic activity">
    <reaction evidence="17">
        <text>an alpha-Neu5Ac-(2-&gt;3)-beta-D-Gal-(1-&gt;4)-beta-D-GlcNAc-(1-&gt;3)-beta-D-Gal-(1-&gt;4)-beta-D-GlcNAc derivative + GDP-beta-L-fucose = an alpha-Neu5Ac-(2-&gt;3)-beta-D-Gal-(1-&gt;4)-beta-D-GlcNAc-(1-&gt;3)-beta-D-Gal-(1-&gt;4)-[alpha-L-Fuc-(1-&gt;3)]-beta-D-GlcNAc derivative + GDP + H(+)</text>
        <dbReference type="Rhea" id="RHEA:68044"/>
        <dbReference type="ChEBI" id="CHEBI:15378"/>
        <dbReference type="ChEBI" id="CHEBI:57273"/>
        <dbReference type="ChEBI" id="CHEBI:58189"/>
        <dbReference type="ChEBI" id="CHEBI:145343"/>
        <dbReference type="ChEBI" id="CHEBI:176900"/>
    </reaction>
    <physiologicalReaction direction="left-to-right" evidence="17">
        <dbReference type="Rhea" id="RHEA:68045"/>
    </physiologicalReaction>
</comment>
<evidence type="ECO:0000256" key="3">
    <source>
        <dbReference type="ARBA" id="ARBA00008919"/>
    </source>
</evidence>
<comment type="catalytic activity">
    <reaction evidence="20">
        <text>a neolactoside nLc4Cer + GDP-beta-L-fucose = a neolactoside III(3)-alpha-Fuc-nLc4Cer + GDP + H(+)</text>
        <dbReference type="Rhea" id="RHEA:48376"/>
        <dbReference type="ChEBI" id="CHEBI:15378"/>
        <dbReference type="ChEBI" id="CHEBI:57273"/>
        <dbReference type="ChEBI" id="CHEBI:58189"/>
        <dbReference type="ChEBI" id="CHEBI:90376"/>
        <dbReference type="ChEBI" id="CHEBI:90379"/>
    </reaction>
    <physiologicalReaction direction="left-to-right" evidence="20">
        <dbReference type="Rhea" id="RHEA:48377"/>
    </physiologicalReaction>
</comment>
<comment type="catalytic activity">
    <reaction evidence="22">
        <text>beta-D-Gal-(1-&gt;4)-beta-D-GlcNAc-(1-&gt;3)-beta-D-Gal-(1-&gt;4)-D-Glc + GDP-beta-L-fucose = beta-D-Gal-(1-&gt;4)-[alpha-L-Fuc-(1-&gt;3)]-beta-D-GlcNAc-(1-&gt;3)-beta-D-Gal-(1-&gt;4)-D-Glc + GDP + H(+)</text>
        <dbReference type="Rhea" id="RHEA:77187"/>
        <dbReference type="ChEBI" id="CHEBI:15378"/>
        <dbReference type="ChEBI" id="CHEBI:57273"/>
        <dbReference type="ChEBI" id="CHEBI:58189"/>
        <dbReference type="ChEBI" id="CHEBI:60239"/>
        <dbReference type="ChEBI" id="CHEBI:61352"/>
    </reaction>
    <physiologicalReaction direction="left-to-right" evidence="22">
        <dbReference type="Rhea" id="RHEA:77188"/>
    </physiologicalReaction>
</comment>
<comment type="catalytic activity">
    <reaction evidence="23">
        <text>an alpha-L-Fuc-(1-&gt;2)-beta-D-Gal-(1-&gt;4)-beta-D-GlcNAc derivative + GDP-beta-L-fucose = an alpha-L-Fuc-(1-&gt;2)-beta-D-Gal-(1-&gt;4)-[alpha-L-Fuc-(1-&gt;3)]-beta-D-GlcNAc derivative + GDP + H(+)</text>
        <dbReference type="Rhea" id="RHEA:77191"/>
        <dbReference type="ChEBI" id="CHEBI:15378"/>
        <dbReference type="ChEBI" id="CHEBI:57273"/>
        <dbReference type="ChEBI" id="CHEBI:58189"/>
        <dbReference type="ChEBI" id="CHEBI:133510"/>
        <dbReference type="ChEBI" id="CHEBI:195560"/>
    </reaction>
    <physiologicalReaction direction="left-to-right" evidence="23">
        <dbReference type="Rhea" id="RHEA:77192"/>
    </physiologicalReaction>
</comment>
<evidence type="ECO:0000256" key="7">
    <source>
        <dbReference type="ARBA" id="ARBA00022692"/>
    </source>
</evidence>
<keyword evidence="11" id="KW-0443">Lipid metabolism</keyword>
<evidence type="ECO:0000256" key="9">
    <source>
        <dbReference type="ARBA" id="ARBA00022989"/>
    </source>
</evidence>
<evidence type="ECO:0000256" key="21">
    <source>
        <dbReference type="ARBA" id="ARBA00037848"/>
    </source>
</evidence>
<dbReference type="PANTHER" id="PTHR11929">
    <property type="entry name" value="ALPHA- 1,3 -FUCOSYLTRANSFERASE"/>
    <property type="match status" value="1"/>
</dbReference>
<evidence type="ECO:0000256" key="23">
    <source>
        <dbReference type="ARBA" id="ARBA00043838"/>
    </source>
</evidence>
<evidence type="ECO:0000256" key="18">
    <source>
        <dbReference type="ARBA" id="ARBA00036295"/>
    </source>
</evidence>
<keyword evidence="12" id="KW-0472">Membrane</keyword>
<evidence type="ECO:0000256" key="20">
    <source>
        <dbReference type="ARBA" id="ARBA00036757"/>
    </source>
</evidence>
<dbReference type="UniPathway" id="UPA00378"/>
<reference evidence="27" key="2">
    <citation type="submission" date="2014-03" db="EMBL/GenBank/DDBJ databases">
        <authorList>
            <person name="Genoscope - CEA"/>
        </authorList>
    </citation>
    <scope>NUCLEOTIDE SEQUENCE</scope>
</reference>
<evidence type="ECO:0000313" key="28">
    <source>
        <dbReference type="Proteomes" id="UP000193380"/>
    </source>
</evidence>
<dbReference type="InterPro" id="IPR038577">
    <property type="entry name" value="GT10-like_C_sf"/>
</dbReference>
<keyword evidence="9" id="KW-1133">Transmembrane helix</keyword>
<keyword evidence="8" id="KW-0735">Signal-anchor</keyword>
<comment type="catalytic activity">
    <reaction evidence="19">
        <text>an N-acetyl-alpha-neuraminyl-(2-&gt;3)-beta-D-galactosyl-(1-&gt;4)-N-acetyl-beta-D-glucosaminyl derivative + GDP-beta-L-fucose = an alpha-Neu5Ac-(2-&gt;3)-beta-D-Gal-(1-&gt;4)-[alpha-L-Fuc-(1-&gt;3)]-beta-D-GlcNAc derivative + GDP + H(+)</text>
        <dbReference type="Rhea" id="RHEA:56076"/>
        <dbReference type="ChEBI" id="CHEBI:15378"/>
        <dbReference type="ChEBI" id="CHEBI:57273"/>
        <dbReference type="ChEBI" id="CHEBI:58189"/>
        <dbReference type="ChEBI" id="CHEBI:136545"/>
        <dbReference type="ChEBI" id="CHEBI:139509"/>
    </reaction>
    <physiologicalReaction direction="left-to-right" evidence="19">
        <dbReference type="Rhea" id="RHEA:56077"/>
    </physiologicalReaction>
</comment>
<evidence type="ECO:0000256" key="5">
    <source>
        <dbReference type="ARBA" id="ARBA00022676"/>
    </source>
</evidence>
<evidence type="ECO:0000256" key="13">
    <source>
        <dbReference type="ARBA" id="ARBA00023157"/>
    </source>
</evidence>
<evidence type="ECO:0000256" key="6">
    <source>
        <dbReference type="ARBA" id="ARBA00022679"/>
    </source>
</evidence>
<comment type="catalytic activity">
    <reaction evidence="18">
        <text>alpha-N-glycoloylneuraminosyl-(2-&gt;3)-beta-D-galactosyl-(1-&gt;4)-N-acetyl-beta-D-glucosaminyl-(1-&gt;3)-beta-D-galactosyl-(1-&gt;4)-N-acetyl-beta-D-glucosaminyl-(1-&gt;3)-beta-D-galactosyl-(1-&gt;4)-beta-D-glucosyl-(1&lt;-&gt;1')-ceramide + GDP-beta-L-fucose = alpha-N-glycoloylneuraminosyl-(2-&gt;3)-beta-D-galactosyl-(1-&gt;4)-N-acetyl-beta-D-glucosaminyl-(1-&gt;3)-beta-D-galactosyl-(1-&gt;4)-[alpha-L-fucosyl-(1-&gt;3)]-N-acetyl-beta-D-glucosaminyl-(1-&gt;3)-beta-D-galactosyl-(1-&gt;4)-beta-D-glucosyl-(1&lt;-&gt;1')-ceramide + GDP + H(+)</text>
        <dbReference type="Rhea" id="RHEA:48388"/>
        <dbReference type="ChEBI" id="CHEBI:15378"/>
        <dbReference type="ChEBI" id="CHEBI:57273"/>
        <dbReference type="ChEBI" id="CHEBI:58189"/>
        <dbReference type="ChEBI" id="CHEBI:90383"/>
        <dbReference type="ChEBI" id="CHEBI:90384"/>
    </reaction>
    <physiologicalReaction direction="left-to-right" evidence="18">
        <dbReference type="Rhea" id="RHEA:48389"/>
    </physiologicalReaction>
</comment>
<evidence type="ECO:0000259" key="25">
    <source>
        <dbReference type="Pfam" id="PF00852"/>
    </source>
</evidence>
<dbReference type="SUPFAM" id="SSF53756">
    <property type="entry name" value="UDP-Glycosyltransferase/glycogen phosphorylase"/>
    <property type="match status" value="1"/>
</dbReference>
<evidence type="ECO:0000256" key="14">
    <source>
        <dbReference type="ARBA" id="ARBA00023180"/>
    </source>
</evidence>